<dbReference type="AlphaFoldDB" id="A0A0E9Q906"/>
<evidence type="ECO:0000313" key="1">
    <source>
        <dbReference type="EMBL" id="JAH13351.1"/>
    </source>
</evidence>
<accession>A0A0E9Q906</accession>
<protein>
    <submittedName>
        <fullName evidence="1">Uncharacterized protein</fullName>
    </submittedName>
</protein>
<reference evidence="1" key="1">
    <citation type="submission" date="2014-11" db="EMBL/GenBank/DDBJ databases">
        <authorList>
            <person name="Amaro Gonzalez C."/>
        </authorList>
    </citation>
    <scope>NUCLEOTIDE SEQUENCE</scope>
</reference>
<organism evidence="1">
    <name type="scientific">Anguilla anguilla</name>
    <name type="common">European freshwater eel</name>
    <name type="synonym">Muraena anguilla</name>
    <dbReference type="NCBI Taxonomy" id="7936"/>
    <lineage>
        <taxon>Eukaryota</taxon>
        <taxon>Metazoa</taxon>
        <taxon>Chordata</taxon>
        <taxon>Craniata</taxon>
        <taxon>Vertebrata</taxon>
        <taxon>Euteleostomi</taxon>
        <taxon>Actinopterygii</taxon>
        <taxon>Neopterygii</taxon>
        <taxon>Teleostei</taxon>
        <taxon>Anguilliformes</taxon>
        <taxon>Anguillidae</taxon>
        <taxon>Anguilla</taxon>
    </lineage>
</organism>
<proteinExistence type="predicted"/>
<sequence>MLFLENQIQKLEESRGKLGESVLPCISFAHQKASD</sequence>
<dbReference type="EMBL" id="GBXM01095226">
    <property type="protein sequence ID" value="JAH13351.1"/>
    <property type="molecule type" value="Transcribed_RNA"/>
</dbReference>
<name>A0A0E9Q906_ANGAN</name>
<reference evidence="1" key="2">
    <citation type="journal article" date="2015" name="Fish Shellfish Immunol.">
        <title>Early steps in the European eel (Anguilla anguilla)-Vibrio vulnificus interaction in the gills: Role of the RtxA13 toxin.</title>
        <authorList>
            <person name="Callol A."/>
            <person name="Pajuelo D."/>
            <person name="Ebbesson L."/>
            <person name="Teles M."/>
            <person name="MacKenzie S."/>
            <person name="Amaro C."/>
        </authorList>
    </citation>
    <scope>NUCLEOTIDE SEQUENCE</scope>
</reference>